<protein>
    <submittedName>
        <fullName evidence="1">Uncharacterized protein</fullName>
    </submittedName>
</protein>
<evidence type="ECO:0000313" key="2">
    <source>
        <dbReference type="Proteomes" id="UP001190700"/>
    </source>
</evidence>
<organism evidence="1 2">
    <name type="scientific">Cymbomonas tetramitiformis</name>
    <dbReference type="NCBI Taxonomy" id="36881"/>
    <lineage>
        <taxon>Eukaryota</taxon>
        <taxon>Viridiplantae</taxon>
        <taxon>Chlorophyta</taxon>
        <taxon>Pyramimonadophyceae</taxon>
        <taxon>Pyramimonadales</taxon>
        <taxon>Pyramimonadaceae</taxon>
        <taxon>Cymbomonas</taxon>
    </lineage>
</organism>
<dbReference type="AlphaFoldDB" id="A0AAE0LKD4"/>
<proteinExistence type="predicted"/>
<evidence type="ECO:0000313" key="1">
    <source>
        <dbReference type="EMBL" id="KAK3288377.1"/>
    </source>
</evidence>
<dbReference type="Proteomes" id="UP001190700">
    <property type="component" value="Unassembled WGS sequence"/>
</dbReference>
<sequence length="155" mass="15604">MLADGEGADEAIHTMALCQIFQVAADDGSEASTAAVAVYGAPAVLAGGESDGIDVSAYGFAVSDSGSGVMSDLESLTGQVRAMEEKVGVHLSHFSLQEDEDVREHAPVGVPSANAMARDAPRQVVPHGGGASAGGAPHCGSLHGSLQCADRGIFR</sequence>
<dbReference type="EMBL" id="LGRX02000505">
    <property type="protein sequence ID" value="KAK3288377.1"/>
    <property type="molecule type" value="Genomic_DNA"/>
</dbReference>
<reference evidence="1 2" key="1">
    <citation type="journal article" date="2015" name="Genome Biol. Evol.">
        <title>Comparative Genomics of a Bacterivorous Green Alga Reveals Evolutionary Causalities and Consequences of Phago-Mixotrophic Mode of Nutrition.</title>
        <authorList>
            <person name="Burns J.A."/>
            <person name="Paasch A."/>
            <person name="Narechania A."/>
            <person name="Kim E."/>
        </authorList>
    </citation>
    <scope>NUCLEOTIDE SEQUENCE [LARGE SCALE GENOMIC DNA]</scope>
    <source>
        <strain evidence="1 2">PLY_AMNH</strain>
    </source>
</reference>
<comment type="caution">
    <text evidence="1">The sequence shown here is derived from an EMBL/GenBank/DDBJ whole genome shotgun (WGS) entry which is preliminary data.</text>
</comment>
<accession>A0AAE0LKD4</accession>
<gene>
    <name evidence="1" type="ORF">CYMTET_4131</name>
</gene>
<name>A0AAE0LKD4_9CHLO</name>
<keyword evidence="2" id="KW-1185">Reference proteome</keyword>